<evidence type="ECO:0000313" key="2">
    <source>
        <dbReference type="EMBL" id="KAH0449714.1"/>
    </source>
</evidence>
<accession>A0AAV7FKK3</accession>
<feature type="region of interest" description="Disordered" evidence="1">
    <location>
        <begin position="1"/>
        <end position="228"/>
    </location>
</feature>
<feature type="compositionally biased region" description="Polar residues" evidence="1">
    <location>
        <begin position="126"/>
        <end position="135"/>
    </location>
</feature>
<dbReference type="Pfam" id="PF10253">
    <property type="entry name" value="PRCC"/>
    <property type="match status" value="1"/>
</dbReference>
<proteinExistence type="predicted"/>
<feature type="compositionally biased region" description="Polar residues" evidence="1">
    <location>
        <begin position="202"/>
        <end position="223"/>
    </location>
</feature>
<feature type="compositionally biased region" description="Basic and acidic residues" evidence="1">
    <location>
        <begin position="82"/>
        <end position="91"/>
    </location>
</feature>
<reference evidence="2 3" key="1">
    <citation type="journal article" date="2021" name="Hortic Res">
        <title>Chromosome-scale assembly of the Dendrobium chrysotoxum genome enhances the understanding of orchid evolution.</title>
        <authorList>
            <person name="Zhang Y."/>
            <person name="Zhang G.Q."/>
            <person name="Zhang D."/>
            <person name="Liu X.D."/>
            <person name="Xu X.Y."/>
            <person name="Sun W.H."/>
            <person name="Yu X."/>
            <person name="Zhu X."/>
            <person name="Wang Z.W."/>
            <person name="Zhao X."/>
            <person name="Zhong W.Y."/>
            <person name="Chen H."/>
            <person name="Yin W.L."/>
            <person name="Huang T."/>
            <person name="Niu S.C."/>
            <person name="Liu Z.J."/>
        </authorList>
    </citation>
    <scope>NUCLEOTIDE SEQUENCE [LARGE SCALE GENOMIC DNA]</scope>
    <source>
        <strain evidence="2">Lindl</strain>
    </source>
</reference>
<evidence type="ECO:0008006" key="4">
    <source>
        <dbReference type="Google" id="ProtNLM"/>
    </source>
</evidence>
<dbReference type="InterPro" id="IPR018800">
    <property type="entry name" value="PRCC"/>
</dbReference>
<name>A0AAV7FKK3_DENCH</name>
<keyword evidence="3" id="KW-1185">Reference proteome</keyword>
<dbReference type="EMBL" id="JAGFBR010000018">
    <property type="protein sequence ID" value="KAH0449714.1"/>
    <property type="molecule type" value="Genomic_DNA"/>
</dbReference>
<dbReference type="PANTHER" id="PTHR13621:SF2">
    <property type="entry name" value="PROLINE-RICH PROTEIN PRCC"/>
    <property type="match status" value="1"/>
</dbReference>
<gene>
    <name evidence="2" type="ORF">IEQ34_020406</name>
</gene>
<dbReference type="PANTHER" id="PTHR13621">
    <property type="entry name" value="PROLINE-RICH PROTEIN PRCC"/>
    <property type="match status" value="1"/>
</dbReference>
<evidence type="ECO:0000256" key="1">
    <source>
        <dbReference type="SAM" id="MobiDB-lite"/>
    </source>
</evidence>
<dbReference type="Proteomes" id="UP000775213">
    <property type="component" value="Unassembled WGS sequence"/>
</dbReference>
<comment type="caution">
    <text evidence="2">The sequence shown here is derived from an EMBL/GenBank/DDBJ whole genome shotgun (WGS) entry which is preliminary data.</text>
</comment>
<feature type="compositionally biased region" description="Low complexity" evidence="1">
    <location>
        <begin position="175"/>
        <end position="185"/>
    </location>
</feature>
<organism evidence="2 3">
    <name type="scientific">Dendrobium chrysotoxum</name>
    <name type="common">Orchid</name>
    <dbReference type="NCBI Taxonomy" id="161865"/>
    <lineage>
        <taxon>Eukaryota</taxon>
        <taxon>Viridiplantae</taxon>
        <taxon>Streptophyta</taxon>
        <taxon>Embryophyta</taxon>
        <taxon>Tracheophyta</taxon>
        <taxon>Spermatophyta</taxon>
        <taxon>Magnoliopsida</taxon>
        <taxon>Liliopsida</taxon>
        <taxon>Asparagales</taxon>
        <taxon>Orchidaceae</taxon>
        <taxon>Epidendroideae</taxon>
        <taxon>Malaxideae</taxon>
        <taxon>Dendrobiinae</taxon>
        <taxon>Dendrobium</taxon>
    </lineage>
</organism>
<evidence type="ECO:0000313" key="3">
    <source>
        <dbReference type="Proteomes" id="UP000775213"/>
    </source>
</evidence>
<feature type="compositionally biased region" description="Low complexity" evidence="1">
    <location>
        <begin position="41"/>
        <end position="68"/>
    </location>
</feature>
<feature type="compositionally biased region" description="Low complexity" evidence="1">
    <location>
        <begin position="111"/>
        <end position="125"/>
    </location>
</feature>
<protein>
    <recommendedName>
        <fullName evidence="4">Proline-rich protein PRCC</fullName>
    </recommendedName>
</protein>
<sequence length="430" mass="46220">MDSLLANYASSDDDGEAEEGSRAIPHPKLSSLSNALPPPKSSSFFSSLPPPRISNSSSPSSTSSLFASLPPPKSQLPNHSLNDYKREDDGGKFPNQPQSSSIFSSLPPPKTSSSSTFSSLPAPKSLSGNPSNKPSSDPKRVVHFTLPLNPSMLKSLDPDDDEEEEKGRKVRKDTSSSSTPKALSSMLPAPKNSLCIAPAQSFGASRRSSLQTDDPSANCPQGSKTEHEVGSFASYSEYGAEQGMAVGYEACGSYSAEQGVGDYENYKNDDGNWSSGVVNTAPVSSADATYASIPARIGWEQDNANSFGYRSYMDSWSNVSSGVTTSEIPDIGRIAGKRGRTDIPTEIVEVKQDELIKNRPREDQIKSTGIAFGPAYQAAPSAKGKPSKLHKRKHQIGSLYYDLKQKEMELAERRSKGLLTKAETQAKYGW</sequence>
<dbReference type="AlphaFoldDB" id="A0AAV7FKK3"/>
<dbReference type="GO" id="GO:0005634">
    <property type="term" value="C:nucleus"/>
    <property type="evidence" value="ECO:0007669"/>
    <property type="project" value="TreeGrafter"/>
</dbReference>